<feature type="domain" description="Piezo non-specific cation channel cap" evidence="12">
    <location>
        <begin position="2039"/>
        <end position="2358"/>
    </location>
</feature>
<dbReference type="InterPro" id="IPR056769">
    <property type="entry name" value="Piezo_TM1-24"/>
</dbReference>
<feature type="domain" description="Piezo TM1-24" evidence="15">
    <location>
        <begin position="29"/>
        <end position="146"/>
    </location>
</feature>
<feature type="transmembrane region" description="Helical" evidence="11">
    <location>
        <begin position="1620"/>
        <end position="1648"/>
    </location>
</feature>
<organism evidence="17">
    <name type="scientific">Hormiphora californensis</name>
    <name type="common">Sea gooseberry</name>
    <dbReference type="NCBI Taxonomy" id="1403702"/>
    <lineage>
        <taxon>Eukaryota</taxon>
        <taxon>Metazoa</taxon>
        <taxon>Ctenophora</taxon>
        <taxon>Tentaculata</taxon>
        <taxon>Cydippida</taxon>
        <taxon>Pleurobrachiidae</taxon>
        <taxon>Hormiphora</taxon>
    </lineage>
</organism>
<keyword evidence="7" id="KW-0406">Ion transport</keyword>
<evidence type="ECO:0000256" key="7">
    <source>
        <dbReference type="ARBA" id="ARBA00023065"/>
    </source>
</evidence>
<comment type="similarity">
    <text evidence="2">Belongs to the PIEZO (TC 1.A.75) family.</text>
</comment>
<evidence type="ECO:0000256" key="3">
    <source>
        <dbReference type="ARBA" id="ARBA00022448"/>
    </source>
</evidence>
<feature type="transmembrane region" description="Helical" evidence="11">
    <location>
        <begin position="589"/>
        <end position="608"/>
    </location>
</feature>
<evidence type="ECO:0000256" key="10">
    <source>
        <dbReference type="SAM" id="MobiDB-lite"/>
    </source>
</evidence>
<evidence type="ECO:0000256" key="8">
    <source>
        <dbReference type="ARBA" id="ARBA00023136"/>
    </source>
</evidence>
<feature type="transmembrane region" description="Helical" evidence="11">
    <location>
        <begin position="1177"/>
        <end position="1195"/>
    </location>
</feature>
<feature type="domain" description="Piezo THU9 and anchor" evidence="16">
    <location>
        <begin position="1764"/>
        <end position="2002"/>
    </location>
</feature>
<feature type="domain" description="Piezo TM1-24" evidence="15">
    <location>
        <begin position="161"/>
        <end position="689"/>
    </location>
</feature>
<feature type="transmembrane region" description="Helical" evidence="11">
    <location>
        <begin position="779"/>
        <end position="804"/>
    </location>
</feature>
<evidence type="ECO:0000259" key="14">
    <source>
        <dbReference type="Pfam" id="PF23188"/>
    </source>
</evidence>
<feature type="domain" description="Piezo TM25-28" evidence="13">
    <location>
        <begin position="1111"/>
        <end position="1358"/>
    </location>
</feature>
<evidence type="ECO:0000256" key="2">
    <source>
        <dbReference type="ARBA" id="ARBA00007821"/>
    </source>
</evidence>
<protein>
    <submittedName>
        <fullName evidence="17">Piezo mechanosensor</fullName>
    </submittedName>
</protein>
<sequence>MGVETMELMTYIFFRGLLPATLIVSAFLRISVVSLIWLLFFMVLPCIPKYSYQNWHAHKILKVYILLLLVTSTFACSGHIVYYVLQLTDKIEVTPANLCDDTNIMLMNIGYQSYSPDVVPLVLDRIRLIMPDFVVFLVTVVTTVLAFNTPPVPAAQGLSLSKLWRVLEPTVTTVCLLAAGSVAPSLVSGVYFVTFVLLCTLRAVNVRTGRLPHLKLVLFLLAGCQLLALYVYQFNPVNEHLPPESLSARLLGFVEYYDRNCSVNEANNTIVENPLHLHFSHSLIWGDYAFVFALAALYFSLALSARYMIKGTAARVGIELIWPQLAVRDNVMTNTSSPQFEGEISRNSICSSEDSEERENLLRGGPMRGNNYNTITVDGTVEDAAQHHNSLRSRHSSFTSTNPGEEETPLAQVVSFVTRLLVGQVYLLTLAVMMFWAITYISWMEFVLLVLVCFLCICPKAREASHSVAYPLVGYGTILVAIQYIYGLNLKPDELKEQEDIGMKREEERGRPVLIKALFLSVFWLHLRACLYQQENLIKGTADTMKSTKYTIRIYRLYAYLRHAILHYWPVVVYLALLGAALHTTGINIMRIVYLVFFSVFMFCYVVARKPLQLRILWLWYLLICYSMLCVILLYTYQFSLIQELWTDDVNTIKDIGMDKITTNSELFIQLLVPILVLLVVTIQLRVFRSHDNPSEDPPMEEPPTPIDQDEEEEEEEEEPGPSGINEKKRARLKSTAYMVNIAQNVTEQLREFWSDSKSVASKGFHISLALMEMHSPKFVSLALFFVCVSRVSVLNVVVLLVTVVTLPWPVVQYKLTVPIFCWITWEIFSQLAYQLYMVRTVLSKYLEPYTVIPCNNATSPPLLPYDCGYKDKSDMEWLGYYDMKTAFESSPYKMVWGYVLVIVLLVVQRLLVHYMKGTRSPHVYILREGVFPDFIFPNISRENAETTISLQLMYLINNFFVLFGKEIVYIVHVVVGAVRFDVYGLAYIILMGLWKNLGSRYKVKACMGYIVLINILIAFQYLLLLGFPPGLCWQYPWCGLQTQSRLSLLIWLYLPSTPSATNELFLLADFCLLLSLTRLWHVFQLQKLDDTLAGALDPSPGPDYADPKNKSVLNTAKLFIFTSLWWVTAAVLFMNAVLSISVFSAGYLIATFLLLWYNSSLLTQTKELLIKRWEKILIYAYFVVLLKILLQLPSCVKFSTSASTSKFLCPIADLLKLICLQKRPLGYQTHPFDDCPLNYSDRNIGLIMDALTFAFLMVQLRVFKSPYFTHAQHYLKVLIETSEKGAMIMKSRVNLRTKLNFEAEEKRLRHIKQHVAKLKEKHDSKQDFDFGTEELVQEAMSYWEEKARRERMAEEQQAMLYLTQEDLAEEDAATNPPSDEEIEPAEEEAGGAPDEEADDEDSGEHGSGEEGDGTMSRPRGGWLRGENSEYESIATTRAAWTPKPVKPDKPTEELLVEAIEFSHKSVLQFGEFMIAWLDDKSGDYRFTSEAIFNERYSGIPIQRQDNVEVLEEVKPSSPPVNGLIFRITTAFYYFCLARTEILCFFFMLLNHVVNASLISMFYPIIAFLWGMVAFPRPSGIFWYIIIVYCKASIVLKYIFQFNIVTWNHQPDEPMSPMWLPALFGLTKTDNLLLVTIWDLLILIFVFIHKSCLETAGIWSLWYNTLDDVEESDTDIRKMVTPLKKSRSGEVSEDQGPSSLSGGPEGLQAETSLSGGSAGDRTEEDTERGMMMMEDTVDFTMLAKLNFIIFFKHLTDKTKKDMPKDLYLGMLMCSLLAILVTFLCYSAFGKVEGQDKVDVSEIIATSLIPSAFLLILLAQFMKMIIDRIIYLKRSMIAKYFYQVLLVLGIHLYIFIAQPYMTGESFSSVKPWIVFYIFFCGYFTLSAFQIQAGYPRLKTDSIILRTYNYLTYGIYLGYLGFPFLWELEVLINWVCTETTLTLDYWIKYSDIKCYLFKLKCWQVTYESSYTLGEKQPAYMKYGIGGALVLGLILIIWFPLLFMSVVTSTNISNPPTGFSCSLSVSGLEPLVNVRVAQMPTPLTDEQLDNLTEIVRQKNQAYPESVRSANYTEYVKRQKSPDVVRLNIYTDSTTLWEVSPAAVSSLTRLLKEDLETELTLRFDWSITRDPESTTASKVVTGVTEVPIRDKNSPSDTDTHVDRTAFLKMLVNCDQSMKLSVPRLVPSFLSSGESGSSEPVFLFPDNITDSYNMKTVDLTLTASPAADSTKCHLWSGFYWSFNQNDNFLEPFTNEFVLSNNRAQFYIFSERVVSSQYQLIASYGVVGLYISVVLVIFKFIRLVLADSSTRIIFQEMPCPDLIMSLVSSTEMVRAQQEFVLEQVLFRKLLLLYRSPETLIVWTGRHRHLKEE</sequence>
<feature type="compositionally biased region" description="Acidic residues" evidence="10">
    <location>
        <begin position="708"/>
        <end position="720"/>
    </location>
</feature>
<feature type="domain" description="Piezo transmembrane helical unit" evidence="14">
    <location>
        <begin position="1538"/>
        <end position="1659"/>
    </location>
</feature>
<proteinExistence type="evidence at transcript level"/>
<dbReference type="PANTHER" id="PTHR47049:SF2">
    <property type="entry name" value="PIEZO-TYPE MECHANOSENSITIVE ION CHANNEL HOMOLOG"/>
    <property type="match status" value="1"/>
</dbReference>
<reference evidence="17" key="1">
    <citation type="submission" date="2016-09" db="EMBL/GenBank/DDBJ databases">
        <title>Transcriptomic survey across the phylum Ctenophora.</title>
        <authorList>
            <person name="Francis W.R."/>
            <person name="Haddock S.H.D."/>
        </authorList>
    </citation>
    <scope>NUCLEOTIDE SEQUENCE</scope>
    <source>
        <strain evidence="17">GOC2007-Trawl6</strain>
    </source>
</reference>
<comment type="subcellular location">
    <subcellularLocation>
        <location evidence="1">Cell membrane</location>
        <topology evidence="1">Multi-pass membrane protein</topology>
    </subcellularLocation>
</comment>
<feature type="transmembrane region" description="Helical" evidence="11">
    <location>
        <begin position="667"/>
        <end position="688"/>
    </location>
</feature>
<feature type="transmembrane region" description="Helical" evidence="11">
    <location>
        <begin position="896"/>
        <end position="916"/>
    </location>
</feature>
<feature type="transmembrane region" description="Helical" evidence="11">
    <location>
        <begin position="565"/>
        <end position="583"/>
    </location>
</feature>
<evidence type="ECO:0000256" key="5">
    <source>
        <dbReference type="ARBA" id="ARBA00022692"/>
    </source>
</evidence>
<feature type="transmembrane region" description="Helical" evidence="11">
    <location>
        <begin position="443"/>
        <end position="461"/>
    </location>
</feature>
<evidence type="ECO:0000256" key="4">
    <source>
        <dbReference type="ARBA" id="ARBA00022475"/>
    </source>
</evidence>
<name>A0A1S6WN64_HORCA</name>
<keyword evidence="5 11" id="KW-0812">Transmembrane</keyword>
<feature type="transmembrane region" description="Helical" evidence="11">
    <location>
        <begin position="2275"/>
        <end position="2295"/>
    </location>
</feature>
<feature type="transmembrane region" description="Helical" evidence="11">
    <location>
        <begin position="1839"/>
        <end position="1860"/>
    </location>
</feature>
<dbReference type="Pfam" id="PF15917">
    <property type="entry name" value="Piezo_TM25-28"/>
    <property type="match status" value="1"/>
</dbReference>
<dbReference type="InterPro" id="IPR031805">
    <property type="entry name" value="Piezo_TM25-28"/>
</dbReference>
<evidence type="ECO:0000256" key="11">
    <source>
        <dbReference type="SAM" id="Phobius"/>
    </source>
</evidence>
<feature type="transmembrane region" description="Helical" evidence="11">
    <location>
        <begin position="1980"/>
        <end position="2004"/>
    </location>
</feature>
<feature type="region of interest" description="Disordered" evidence="10">
    <location>
        <begin position="692"/>
        <end position="727"/>
    </location>
</feature>
<dbReference type="GO" id="GO:0008381">
    <property type="term" value="F:mechanosensitive monoatomic ion channel activity"/>
    <property type="evidence" value="ECO:0007669"/>
    <property type="project" value="InterPro"/>
</dbReference>
<feature type="transmembrane region" description="Helical" evidence="11">
    <location>
        <begin position="283"/>
        <end position="305"/>
    </location>
</feature>
<accession>A0A1S6WN64</accession>
<evidence type="ECO:0000256" key="9">
    <source>
        <dbReference type="ARBA" id="ARBA00023303"/>
    </source>
</evidence>
<dbReference type="InterPro" id="IPR031334">
    <property type="entry name" value="Piezo_cap_dom"/>
</dbReference>
<evidence type="ECO:0000259" key="13">
    <source>
        <dbReference type="Pfam" id="PF15917"/>
    </source>
</evidence>
<dbReference type="InterPro" id="IPR056770">
    <property type="entry name" value="Piezo_THU9_anchor"/>
</dbReference>
<evidence type="ECO:0000256" key="6">
    <source>
        <dbReference type="ARBA" id="ARBA00022989"/>
    </source>
</evidence>
<feature type="transmembrane region" description="Helical" evidence="11">
    <location>
        <begin position="1766"/>
        <end position="1788"/>
    </location>
</feature>
<dbReference type="InterPro" id="IPR056768">
    <property type="entry name" value="THU_Piezo"/>
</dbReference>
<keyword evidence="3" id="KW-0813">Transport</keyword>
<dbReference type="EMBL" id="KX853885">
    <property type="protein sequence ID" value="AQX17754.1"/>
    <property type="molecule type" value="mRNA"/>
</dbReference>
<feature type="transmembrane region" description="Helical" evidence="11">
    <location>
        <begin position="1556"/>
        <end position="1575"/>
    </location>
</feature>
<feature type="transmembrane region" description="Helical" evidence="11">
    <location>
        <begin position="968"/>
        <end position="995"/>
    </location>
</feature>
<feature type="transmembrane region" description="Helical" evidence="11">
    <location>
        <begin position="63"/>
        <end position="85"/>
    </location>
</feature>
<feature type="transmembrane region" description="Helical" evidence="11">
    <location>
        <begin position="1582"/>
        <end position="1600"/>
    </location>
</feature>
<dbReference type="Pfam" id="PF12166">
    <property type="entry name" value="Piezo_cap"/>
    <property type="match status" value="1"/>
</dbReference>
<dbReference type="GO" id="GO:0005886">
    <property type="term" value="C:plasma membrane"/>
    <property type="evidence" value="ECO:0007669"/>
    <property type="project" value="UniProtKB-SubCell"/>
</dbReference>
<evidence type="ECO:0000259" key="16">
    <source>
        <dbReference type="Pfam" id="PF24874"/>
    </source>
</evidence>
<feature type="region of interest" description="Disordered" evidence="10">
    <location>
        <begin position="1369"/>
        <end position="1426"/>
    </location>
</feature>
<feature type="transmembrane region" description="Helical" evidence="11">
    <location>
        <begin position="468"/>
        <end position="486"/>
    </location>
</feature>
<keyword evidence="8 11" id="KW-0472">Membrane</keyword>
<dbReference type="Pfam" id="PF23188">
    <property type="entry name" value="THU_Piezo1"/>
    <property type="match status" value="1"/>
</dbReference>
<feature type="transmembrane region" description="Helical" evidence="11">
    <location>
        <begin position="216"/>
        <end position="234"/>
    </location>
</feature>
<feature type="transmembrane region" description="Helical" evidence="11">
    <location>
        <begin position="171"/>
        <end position="204"/>
    </location>
</feature>
<evidence type="ECO:0000259" key="15">
    <source>
        <dbReference type="Pfam" id="PF24871"/>
    </source>
</evidence>
<keyword evidence="6 11" id="KW-1133">Transmembrane helix</keyword>
<feature type="transmembrane region" description="Helical" evidence="11">
    <location>
        <begin position="1800"/>
        <end position="1818"/>
    </location>
</feature>
<dbReference type="Pfam" id="PF24874">
    <property type="entry name" value="Piezo_THU9_anchor"/>
    <property type="match status" value="1"/>
</dbReference>
<feature type="compositionally biased region" description="Acidic residues" evidence="10">
    <location>
        <begin position="1369"/>
        <end position="1403"/>
    </location>
</feature>
<feature type="transmembrane region" description="Helical" evidence="11">
    <location>
        <begin position="1007"/>
        <end position="1028"/>
    </location>
</feature>
<feature type="transmembrane region" description="Helical" evidence="11">
    <location>
        <begin position="1905"/>
        <end position="1923"/>
    </location>
</feature>
<dbReference type="Pfam" id="PF24871">
    <property type="entry name" value="Piezo_TM1-24"/>
    <property type="match status" value="2"/>
</dbReference>
<feature type="transmembrane region" description="Helical" evidence="11">
    <location>
        <begin position="1872"/>
        <end position="1893"/>
    </location>
</feature>
<evidence type="ECO:0000313" key="17">
    <source>
        <dbReference type="EMBL" id="AQX17754.1"/>
    </source>
</evidence>
<feature type="transmembrane region" description="Helical" evidence="11">
    <location>
        <begin position="12"/>
        <end position="43"/>
    </location>
</feature>
<feature type="transmembrane region" description="Helical" evidence="11">
    <location>
        <begin position="1124"/>
        <end position="1157"/>
    </location>
</feature>
<feature type="region of interest" description="Disordered" evidence="10">
    <location>
        <begin position="1684"/>
        <end position="1727"/>
    </location>
</feature>
<feature type="transmembrane region" description="Helical" evidence="11">
    <location>
        <begin position="617"/>
        <end position="637"/>
    </location>
</feature>
<keyword evidence="9" id="KW-0407">Ion channel</keyword>
<dbReference type="InterPro" id="IPR027272">
    <property type="entry name" value="Piezo"/>
</dbReference>
<keyword evidence="4" id="KW-1003">Cell membrane</keyword>
<evidence type="ECO:0000259" key="12">
    <source>
        <dbReference type="Pfam" id="PF12166"/>
    </source>
</evidence>
<dbReference type="PANTHER" id="PTHR47049">
    <property type="entry name" value="PIEZO-TYPE MECHANOSENSITIVE ION CHANNEL HOMOLOG"/>
    <property type="match status" value="1"/>
</dbReference>
<evidence type="ECO:0000256" key="1">
    <source>
        <dbReference type="ARBA" id="ARBA00004651"/>
    </source>
</evidence>
<feature type="transmembrane region" description="Helical" evidence="11">
    <location>
        <begin position="133"/>
        <end position="151"/>
    </location>
</feature>